<feature type="compositionally biased region" description="Basic and acidic residues" evidence="7">
    <location>
        <begin position="182"/>
        <end position="194"/>
    </location>
</feature>
<name>A0A9D3LM04_ANGAN</name>
<feature type="compositionally biased region" description="Pro residues" evidence="7">
    <location>
        <begin position="414"/>
        <end position="430"/>
    </location>
</feature>
<feature type="zinc finger region" description="C3H1-type" evidence="6">
    <location>
        <begin position="349"/>
        <end position="377"/>
    </location>
</feature>
<dbReference type="GO" id="GO:0045892">
    <property type="term" value="P:negative regulation of DNA-templated transcription"/>
    <property type="evidence" value="ECO:0007669"/>
    <property type="project" value="InterPro"/>
</dbReference>
<dbReference type="PROSITE" id="PS50103">
    <property type="entry name" value="ZF_C3H1"/>
    <property type="match status" value="2"/>
</dbReference>
<dbReference type="AlphaFoldDB" id="A0A9D3LM04"/>
<evidence type="ECO:0000256" key="2">
    <source>
        <dbReference type="ARBA" id="ARBA00022723"/>
    </source>
</evidence>
<dbReference type="SMART" id="SM00356">
    <property type="entry name" value="ZnF_C3H1"/>
    <property type="match status" value="2"/>
</dbReference>
<feature type="compositionally biased region" description="Acidic residues" evidence="7">
    <location>
        <begin position="24"/>
        <end position="50"/>
    </location>
</feature>
<evidence type="ECO:0000256" key="6">
    <source>
        <dbReference type="PROSITE-ProRule" id="PRU00723"/>
    </source>
</evidence>
<feature type="region of interest" description="Disordered" evidence="7">
    <location>
        <begin position="411"/>
        <end position="437"/>
    </location>
</feature>
<dbReference type="InterPro" id="IPR054361">
    <property type="entry name" value="Znf-CCCH_ZC3H4/6/8"/>
</dbReference>
<feature type="region of interest" description="Disordered" evidence="7">
    <location>
        <begin position="459"/>
        <end position="493"/>
    </location>
</feature>
<feature type="compositionally biased region" description="Basic and acidic residues" evidence="7">
    <location>
        <begin position="110"/>
        <end position="119"/>
    </location>
</feature>
<evidence type="ECO:0000256" key="4">
    <source>
        <dbReference type="ARBA" id="ARBA00022771"/>
    </source>
</evidence>
<evidence type="ECO:0000313" key="9">
    <source>
        <dbReference type="EMBL" id="KAG5831415.1"/>
    </source>
</evidence>
<dbReference type="InterPro" id="IPR045124">
    <property type="entry name" value="Su(sable)-like"/>
</dbReference>
<gene>
    <name evidence="9" type="ORF">ANANG_G00303490</name>
</gene>
<dbReference type="PANTHER" id="PTHR13119:SF22">
    <property type="entry name" value="ZINC FINGER CCCH DOMAIN-CONTAINING PROTEIN 6"/>
    <property type="match status" value="1"/>
</dbReference>
<keyword evidence="4 6" id="KW-0863">Zinc-finger</keyword>
<evidence type="ECO:0000256" key="3">
    <source>
        <dbReference type="ARBA" id="ARBA00022737"/>
    </source>
</evidence>
<feature type="compositionally biased region" description="Basic residues" evidence="7">
    <location>
        <begin position="71"/>
        <end position="97"/>
    </location>
</feature>
<dbReference type="GO" id="GO:0008270">
    <property type="term" value="F:zinc ion binding"/>
    <property type="evidence" value="ECO:0007669"/>
    <property type="project" value="UniProtKB-KW"/>
</dbReference>
<evidence type="ECO:0000313" key="10">
    <source>
        <dbReference type="Proteomes" id="UP001044222"/>
    </source>
</evidence>
<keyword evidence="1" id="KW-0597">Phosphoprotein</keyword>
<reference evidence="9" key="1">
    <citation type="submission" date="2021-01" db="EMBL/GenBank/DDBJ databases">
        <title>A chromosome-scale assembly of European eel, Anguilla anguilla.</title>
        <authorList>
            <person name="Henkel C."/>
            <person name="Jong-Raadsen S.A."/>
            <person name="Dufour S."/>
            <person name="Weltzien F.-A."/>
            <person name="Palstra A.P."/>
            <person name="Pelster B."/>
            <person name="Spaink H.P."/>
            <person name="Van Den Thillart G.E."/>
            <person name="Jansen H."/>
            <person name="Zahm M."/>
            <person name="Klopp C."/>
            <person name="Cedric C."/>
            <person name="Louis A."/>
            <person name="Berthelot C."/>
            <person name="Parey E."/>
            <person name="Roest Crollius H."/>
            <person name="Montfort J."/>
            <person name="Robinson-Rechavi M."/>
            <person name="Bucao C."/>
            <person name="Bouchez O."/>
            <person name="Gislard M."/>
            <person name="Lluch J."/>
            <person name="Milhes M."/>
            <person name="Lampietro C."/>
            <person name="Lopez Roques C."/>
            <person name="Donnadieu C."/>
            <person name="Braasch I."/>
            <person name="Desvignes T."/>
            <person name="Postlethwait J."/>
            <person name="Bobe J."/>
            <person name="Guiguen Y."/>
            <person name="Dirks R."/>
        </authorList>
    </citation>
    <scope>NUCLEOTIDE SEQUENCE</scope>
    <source>
        <strain evidence="9">Tag_6206</strain>
        <tissue evidence="9">Liver</tissue>
    </source>
</reference>
<feature type="zinc finger region" description="C3H1-type" evidence="6">
    <location>
        <begin position="311"/>
        <end position="333"/>
    </location>
</feature>
<dbReference type="GO" id="GO:0003723">
    <property type="term" value="F:RNA binding"/>
    <property type="evidence" value="ECO:0007669"/>
    <property type="project" value="InterPro"/>
</dbReference>
<accession>A0A9D3LM04</accession>
<feature type="compositionally biased region" description="Low complexity" evidence="7">
    <location>
        <begin position="99"/>
        <end position="108"/>
    </location>
</feature>
<dbReference type="PANTHER" id="PTHR13119">
    <property type="entry name" value="ZINC FINGER CCCH DOMAIN-CONTAINING PROTEI"/>
    <property type="match status" value="1"/>
</dbReference>
<keyword evidence="2 6" id="KW-0479">Metal-binding</keyword>
<sequence>MAFASLSSNPPNPVLHKNMTDSELAGDEREDGELEDGEIDDEGIGIEEEGKEIKEEDDKKEKERERDDKSRRRSRKRYRKAREKRRSKKRRRDRQKNHSPSSSDSSDSYESDHERSERPKSKKNQGPYREYDSTFSQHGQSSGGHGKLQRPASHKNSDYDKFSDYSEDKYDYEGEDDDFADDVGHYRPGKECAPHSKGGPSKEPMKRPNMKGVQKQQSALALHFLNGGGCDLQTSDPRERGGRSRPGRGMMNKNKKQKGKNWGRGRGRGGDQAGDGMKEDGKGPPPFQKKRPIMTQEFINQHTVEHNGRYICKYFLEGRCIKGDQCKFEHDLVVPDKKKELCLFPLRVDPREYPCKFFHTGAKCFQGEKCKFSHDPLNDVARELLEKVLNTEGEAMNEDEQEVEELRKQGIAPLPKPPPGVGLLPTPGPSSPQDGKKIPSLFEIVVQPTVDLAQKIGLRPNFYNSSSPTDTQFQGNGPRRSLGEAPRTGRAQT</sequence>
<dbReference type="InterPro" id="IPR036855">
    <property type="entry name" value="Znf_CCCH_sf"/>
</dbReference>
<dbReference type="EMBL" id="JAFIRN010000018">
    <property type="protein sequence ID" value="KAG5831415.1"/>
    <property type="molecule type" value="Genomic_DNA"/>
</dbReference>
<comment type="caution">
    <text evidence="9">The sequence shown here is derived from an EMBL/GenBank/DDBJ whole genome shotgun (WGS) entry which is preliminary data.</text>
</comment>
<feature type="domain" description="C3H1-type" evidence="8">
    <location>
        <begin position="349"/>
        <end position="377"/>
    </location>
</feature>
<dbReference type="Pfam" id="PF18345">
    <property type="entry name" value="zf_CCCH_4"/>
    <property type="match status" value="1"/>
</dbReference>
<evidence type="ECO:0000256" key="5">
    <source>
        <dbReference type="ARBA" id="ARBA00022833"/>
    </source>
</evidence>
<evidence type="ECO:0000259" key="8">
    <source>
        <dbReference type="PROSITE" id="PS50103"/>
    </source>
</evidence>
<dbReference type="InterPro" id="IPR000571">
    <property type="entry name" value="Znf_CCCH"/>
</dbReference>
<evidence type="ECO:0000256" key="7">
    <source>
        <dbReference type="SAM" id="MobiDB-lite"/>
    </source>
</evidence>
<feature type="region of interest" description="Disordered" evidence="7">
    <location>
        <begin position="1"/>
        <end position="290"/>
    </location>
</feature>
<feature type="compositionally biased region" description="Polar residues" evidence="7">
    <location>
        <begin position="462"/>
        <end position="475"/>
    </location>
</feature>
<protein>
    <recommendedName>
        <fullName evidence="8">C3H1-type domain-containing protein</fullName>
    </recommendedName>
</protein>
<proteinExistence type="predicted"/>
<keyword evidence="3" id="KW-0677">Repeat</keyword>
<feature type="compositionally biased region" description="Basic and acidic residues" evidence="7">
    <location>
        <begin position="155"/>
        <end position="172"/>
    </location>
</feature>
<dbReference type="Pfam" id="PF22623">
    <property type="entry name" value="zf-CCCH_9"/>
    <property type="match status" value="1"/>
</dbReference>
<keyword evidence="5 6" id="KW-0862">Zinc</keyword>
<dbReference type="GO" id="GO:0005634">
    <property type="term" value="C:nucleus"/>
    <property type="evidence" value="ECO:0007669"/>
    <property type="project" value="TreeGrafter"/>
</dbReference>
<evidence type="ECO:0000256" key="1">
    <source>
        <dbReference type="ARBA" id="ARBA00022553"/>
    </source>
</evidence>
<feature type="compositionally biased region" description="Basic residues" evidence="7">
    <location>
        <begin position="253"/>
        <end position="267"/>
    </location>
</feature>
<feature type="compositionally biased region" description="Basic and acidic residues" evidence="7">
    <location>
        <begin position="51"/>
        <end position="70"/>
    </location>
</feature>
<feature type="domain" description="C3H1-type" evidence="8">
    <location>
        <begin position="311"/>
        <end position="333"/>
    </location>
</feature>
<dbReference type="Gene3D" id="1.20.120.1350">
    <property type="entry name" value="Pneumovirus matrix protein 2 (M2), zinc-binding domain"/>
    <property type="match status" value="2"/>
</dbReference>
<organism evidence="9 10">
    <name type="scientific">Anguilla anguilla</name>
    <name type="common">European freshwater eel</name>
    <name type="synonym">Muraena anguilla</name>
    <dbReference type="NCBI Taxonomy" id="7936"/>
    <lineage>
        <taxon>Eukaryota</taxon>
        <taxon>Metazoa</taxon>
        <taxon>Chordata</taxon>
        <taxon>Craniata</taxon>
        <taxon>Vertebrata</taxon>
        <taxon>Euteleostomi</taxon>
        <taxon>Actinopterygii</taxon>
        <taxon>Neopterygii</taxon>
        <taxon>Teleostei</taxon>
        <taxon>Anguilliformes</taxon>
        <taxon>Anguillidae</taxon>
        <taxon>Anguilla</taxon>
    </lineage>
</organism>
<dbReference type="SUPFAM" id="SSF90229">
    <property type="entry name" value="CCCH zinc finger"/>
    <property type="match status" value="2"/>
</dbReference>
<keyword evidence="10" id="KW-1185">Reference proteome</keyword>
<dbReference type="Proteomes" id="UP001044222">
    <property type="component" value="Chromosome 18"/>
</dbReference>